<dbReference type="InterPro" id="IPR023828">
    <property type="entry name" value="Peptidase_S8_Ser-AS"/>
</dbReference>
<gene>
    <name evidence="10" type="ORF">H3N35_26530</name>
</gene>
<dbReference type="InterPro" id="IPR036852">
    <property type="entry name" value="Peptidase_S8/S53_dom_sf"/>
</dbReference>
<keyword evidence="7" id="KW-0732">Signal</keyword>
<dbReference type="CDD" id="cd07477">
    <property type="entry name" value="Peptidases_S8_Subtilisin_subset"/>
    <property type="match status" value="1"/>
</dbReference>
<dbReference type="PROSITE" id="PS00138">
    <property type="entry name" value="SUBTILASE_SER"/>
    <property type="match status" value="1"/>
</dbReference>
<feature type="domain" description="Peptidase S8/S53" evidence="8">
    <location>
        <begin position="185"/>
        <end position="438"/>
    </location>
</feature>
<organism evidence="10 11">
    <name type="scientific">Thalassomonas haliotis</name>
    <dbReference type="NCBI Taxonomy" id="485448"/>
    <lineage>
        <taxon>Bacteria</taxon>
        <taxon>Pseudomonadati</taxon>
        <taxon>Pseudomonadota</taxon>
        <taxon>Gammaproteobacteria</taxon>
        <taxon>Alteromonadales</taxon>
        <taxon>Colwelliaceae</taxon>
        <taxon>Thalassomonas</taxon>
    </lineage>
</organism>
<keyword evidence="2 6" id="KW-0645">Protease</keyword>
<evidence type="ECO:0000259" key="8">
    <source>
        <dbReference type="Pfam" id="PF00082"/>
    </source>
</evidence>
<dbReference type="InterPro" id="IPR022398">
    <property type="entry name" value="Peptidase_S8_His-AS"/>
</dbReference>
<evidence type="ECO:0000256" key="2">
    <source>
        <dbReference type="ARBA" id="ARBA00022670"/>
    </source>
</evidence>
<sequence length="811" mass="83706">MKKIQSNKRALSKLVIGVCAALGAQQTIAANGTLQSFEAANNSGKGFASWLASEKQAKRDAMSERIIVKYKDSANLRQIMFAGKSVADLNSISADSLHQAMATKLSKTTGAGLTHVKAMKNNVHVFTVDKAAKRQNIKAMLNSINSDKNVEYSEQDQLRYLAAQMQPWGIGNVQADQLSDSAAGNMTVCIIDSGYERSNPDLNANNHSGTNDSGTGNWYQNGGSHGTHVAGTIAAVNNSEGVVGVLPNTNVNLHIVKVFNESGWGYSSELVDAVDTCVNNGAKVVNMSLGGPSATTTERNGLEAATNAGVLLIAASGNDGDSSLSYPASYDTVMAVGAVDASGRHAEFSQYTAQVEVAGPGEAILSTVAGDGRLGSITIGGTTYANDMVAPQTRFTPSGGSYSVNDINGSASGILGECSVSGSSYSCSNVSGNICLAERNDNQIGSNYPEINPAKACADAGAAGIIVFSDSDRSALQNPFLVDAGSDITVPTVSVDRALGQTLQGMLGQSVSLSVDANQDYAYYNGTSMATPHVTAVAALAWSNNISCTADEVRTALKNTAVDLETSGRDDKTGYGLVQAKAASDYMAANCGSVVVEPPVTGTELTNGVAKTSLSGAKDETQVFTLEVPAGATGLSFNSTGGSGDADMYVKFGSAPTTGSGGYDCRSWNSNSTESCDIATAQAGTYYVMLNGYSAYSGVSLTGSFTEGSSNQGGSMQETGVAASSGYAKFFTIEVPAGMTSLDITTTGGSGDADLYVRFGSQPTSSTYDCLSEKSSNEETCSFTSPSAGTWHIAVNAYSTFSGVTLDAVWK</sequence>
<dbReference type="InterPro" id="IPR000209">
    <property type="entry name" value="Peptidase_S8/S53_dom"/>
</dbReference>
<proteinExistence type="inferred from homology"/>
<evidence type="ECO:0000256" key="5">
    <source>
        <dbReference type="ARBA" id="ARBA00022825"/>
    </source>
</evidence>
<keyword evidence="5 6" id="KW-0720">Serine protease</keyword>
<evidence type="ECO:0000256" key="7">
    <source>
        <dbReference type="SAM" id="SignalP"/>
    </source>
</evidence>
<evidence type="ECO:0000256" key="3">
    <source>
        <dbReference type="ARBA" id="ARBA00022723"/>
    </source>
</evidence>
<dbReference type="Proteomes" id="UP001215231">
    <property type="component" value="Chromosome"/>
</dbReference>
<evidence type="ECO:0000259" key="9">
    <source>
        <dbReference type="Pfam" id="PF04151"/>
    </source>
</evidence>
<protein>
    <submittedName>
        <fullName evidence="10">S8 family serine peptidase</fullName>
    </submittedName>
</protein>
<dbReference type="Pfam" id="PF00082">
    <property type="entry name" value="Peptidase_S8"/>
    <property type="match status" value="2"/>
</dbReference>
<dbReference type="SUPFAM" id="SSF52743">
    <property type="entry name" value="Subtilisin-like"/>
    <property type="match status" value="1"/>
</dbReference>
<comment type="similarity">
    <text evidence="1 6">Belongs to the peptidase S8 family.</text>
</comment>
<dbReference type="Gene3D" id="3.40.50.200">
    <property type="entry name" value="Peptidase S8/S53 domain"/>
    <property type="match status" value="1"/>
</dbReference>
<keyword evidence="4 6" id="KW-0378">Hydrolase</keyword>
<dbReference type="PROSITE" id="PS51892">
    <property type="entry name" value="SUBTILASE"/>
    <property type="match status" value="1"/>
</dbReference>
<dbReference type="Gene3D" id="2.60.120.380">
    <property type="match status" value="2"/>
</dbReference>
<dbReference type="Gene3D" id="3.50.30.30">
    <property type="match status" value="1"/>
</dbReference>
<dbReference type="RefSeq" id="WP_274051872.1">
    <property type="nucleotide sequence ID" value="NZ_CP059693.1"/>
</dbReference>
<dbReference type="PRINTS" id="PR00723">
    <property type="entry name" value="SUBTILISIN"/>
</dbReference>
<feature type="domain" description="Peptidase C-terminal archaeal/bacterial" evidence="9">
    <location>
        <begin position="621"/>
        <end position="691"/>
    </location>
</feature>
<evidence type="ECO:0000256" key="1">
    <source>
        <dbReference type="ARBA" id="ARBA00011073"/>
    </source>
</evidence>
<dbReference type="CDD" id="cd04817">
    <property type="entry name" value="PA_VapT_like"/>
    <property type="match status" value="1"/>
</dbReference>
<dbReference type="Pfam" id="PF04151">
    <property type="entry name" value="PPC"/>
    <property type="match status" value="2"/>
</dbReference>
<dbReference type="PANTHER" id="PTHR43806:SF11">
    <property type="entry name" value="CEREVISIN-RELATED"/>
    <property type="match status" value="1"/>
</dbReference>
<dbReference type="InterPro" id="IPR050131">
    <property type="entry name" value="Peptidase_S8_subtilisin-like"/>
</dbReference>
<dbReference type="InterPro" id="IPR015500">
    <property type="entry name" value="Peptidase_S8_subtilisin-rel"/>
</dbReference>
<feature type="domain" description="Peptidase S8/S53" evidence="8">
    <location>
        <begin position="508"/>
        <end position="576"/>
    </location>
</feature>
<feature type="chain" id="PRO_5045151088" evidence="7">
    <location>
        <begin position="30"/>
        <end position="811"/>
    </location>
</feature>
<feature type="signal peptide" evidence="7">
    <location>
        <begin position="1"/>
        <end position="29"/>
    </location>
</feature>
<dbReference type="PROSITE" id="PS00137">
    <property type="entry name" value="SUBTILASE_HIS"/>
    <property type="match status" value="1"/>
</dbReference>
<dbReference type="PANTHER" id="PTHR43806">
    <property type="entry name" value="PEPTIDASE S8"/>
    <property type="match status" value="1"/>
</dbReference>
<evidence type="ECO:0000256" key="4">
    <source>
        <dbReference type="ARBA" id="ARBA00022801"/>
    </source>
</evidence>
<accession>A0ABY7VFN6</accession>
<feature type="domain" description="Peptidase C-terminal archaeal/bacterial" evidence="9">
    <location>
        <begin position="729"/>
        <end position="796"/>
    </location>
</feature>
<reference evidence="10 11" key="1">
    <citation type="journal article" date="2022" name="Mar. Drugs">
        <title>Bioassay-Guided Fractionation Leads to the Detection of Cholic Acid Generated by the Rare Thalassomonas sp.</title>
        <authorList>
            <person name="Pheiffer F."/>
            <person name="Schneider Y.K."/>
            <person name="Hansen E.H."/>
            <person name="Andersen J.H."/>
            <person name="Isaksson J."/>
            <person name="Busche T."/>
            <person name="R C."/>
            <person name="Kalinowski J."/>
            <person name="Zyl L.V."/>
            <person name="Trindade M."/>
        </authorList>
    </citation>
    <scope>NUCLEOTIDE SEQUENCE [LARGE SCALE GENOMIC DNA]</scope>
    <source>
        <strain evidence="10 11">A5K-61T</strain>
    </source>
</reference>
<dbReference type="InterPro" id="IPR034202">
    <property type="entry name" value="Subtilisin_Carlsberg-like"/>
</dbReference>
<keyword evidence="11" id="KW-1185">Reference proteome</keyword>
<name>A0ABY7VFN6_9GAMM</name>
<evidence type="ECO:0000256" key="6">
    <source>
        <dbReference type="PROSITE-ProRule" id="PRU01240"/>
    </source>
</evidence>
<evidence type="ECO:0000313" key="11">
    <source>
        <dbReference type="Proteomes" id="UP001215231"/>
    </source>
</evidence>
<dbReference type="InterPro" id="IPR007280">
    <property type="entry name" value="Peptidase_C_arc/bac"/>
</dbReference>
<evidence type="ECO:0000313" key="10">
    <source>
        <dbReference type="EMBL" id="WDE11708.1"/>
    </source>
</evidence>
<dbReference type="EMBL" id="CP059693">
    <property type="protein sequence ID" value="WDE11708.1"/>
    <property type="molecule type" value="Genomic_DNA"/>
</dbReference>
<keyword evidence="3" id="KW-0479">Metal-binding</keyword>
<feature type="active site" description="Charge relay system" evidence="6">
    <location>
        <position position="192"/>
    </location>
</feature>
<feature type="active site" description="Charge relay system" evidence="6">
    <location>
        <position position="225"/>
    </location>
</feature>
<feature type="active site" description="Charge relay system" evidence="6">
    <location>
        <position position="528"/>
    </location>
</feature>